<feature type="transmembrane region" description="Helical" evidence="1">
    <location>
        <begin position="322"/>
        <end position="345"/>
    </location>
</feature>
<feature type="transmembrane region" description="Helical" evidence="1">
    <location>
        <begin position="366"/>
        <end position="388"/>
    </location>
</feature>
<evidence type="ECO:0000256" key="1">
    <source>
        <dbReference type="SAM" id="Phobius"/>
    </source>
</evidence>
<keyword evidence="1" id="KW-1133">Transmembrane helix</keyword>
<protein>
    <submittedName>
        <fullName evidence="2">Unannotated protein</fullName>
    </submittedName>
</protein>
<organism evidence="2">
    <name type="scientific">freshwater metagenome</name>
    <dbReference type="NCBI Taxonomy" id="449393"/>
    <lineage>
        <taxon>unclassified sequences</taxon>
        <taxon>metagenomes</taxon>
        <taxon>ecological metagenomes</taxon>
    </lineage>
</organism>
<keyword evidence="1" id="KW-0812">Transmembrane</keyword>
<feature type="transmembrane region" description="Helical" evidence="1">
    <location>
        <begin position="424"/>
        <end position="443"/>
    </location>
</feature>
<sequence>MPALYRSAAMRSAVRKPAAGLAVLAACALLTPAAAGAHGIAQRADLPIPTWLFAWGASLVLLASFAALAVLWPRPRLQAVRERVLVRLPLALELFAGALGVVSFALVVYAGLAGNQTATANLAPTAIFVVLWVGFPVASALFGDVFAALSPWRAVGRGVGFIATRLGAGALPAPMAYPARLGRWPAVLGILAFVSLELIDVHRDDPSRLAVIALLYAAVMLVGMSLYGAEAWCRNGDAFGVTFATFARLSPLHGERRELRLRPPLAGAPGLPQVPGATALILVLIGTTSFDGFSQGDVWTGEDGLAERLTRTFGDIGFGREAAIQLASTAGLLAMVLLVAGLYRLGVAGMRSVGRDHTSAELARRFGHTLIPIALAYLVAHYFSLLIFQGQALGYLASDPLGHGADLFGTADWTIDYGVVSANAIWYVQVGALVVGHVCGLILAHDRALATWSSPRTAMRSQYWMLSVMVAFTCLGLWLLSASAQ</sequence>
<feature type="transmembrane region" description="Helical" evidence="1">
    <location>
        <begin position="122"/>
        <end position="142"/>
    </location>
</feature>
<feature type="transmembrane region" description="Helical" evidence="1">
    <location>
        <begin position="181"/>
        <end position="199"/>
    </location>
</feature>
<dbReference type="EMBL" id="CAFBMX010000005">
    <property type="protein sequence ID" value="CAB4932660.1"/>
    <property type="molecule type" value="Genomic_DNA"/>
</dbReference>
<accession>A0A6J7IP97</accession>
<name>A0A6J7IP97_9ZZZZ</name>
<dbReference type="AlphaFoldDB" id="A0A6J7IP97"/>
<feature type="transmembrane region" description="Helical" evidence="1">
    <location>
        <begin position="84"/>
        <end position="110"/>
    </location>
</feature>
<gene>
    <name evidence="2" type="ORF">UFOPK3674_01266</name>
</gene>
<proteinExistence type="predicted"/>
<dbReference type="PROSITE" id="PS51257">
    <property type="entry name" value="PROKAR_LIPOPROTEIN"/>
    <property type="match status" value="1"/>
</dbReference>
<evidence type="ECO:0000313" key="2">
    <source>
        <dbReference type="EMBL" id="CAB4932660.1"/>
    </source>
</evidence>
<feature type="transmembrane region" description="Helical" evidence="1">
    <location>
        <begin position="51"/>
        <end position="72"/>
    </location>
</feature>
<feature type="transmembrane region" description="Helical" evidence="1">
    <location>
        <begin position="463"/>
        <end position="481"/>
    </location>
</feature>
<keyword evidence="1" id="KW-0472">Membrane</keyword>
<feature type="transmembrane region" description="Helical" evidence="1">
    <location>
        <begin position="211"/>
        <end position="229"/>
    </location>
</feature>
<reference evidence="2" key="1">
    <citation type="submission" date="2020-05" db="EMBL/GenBank/DDBJ databases">
        <authorList>
            <person name="Chiriac C."/>
            <person name="Salcher M."/>
            <person name="Ghai R."/>
            <person name="Kavagutti S V."/>
        </authorList>
    </citation>
    <scope>NUCLEOTIDE SEQUENCE</scope>
</reference>